<dbReference type="EMBL" id="JAUIQD010000005">
    <property type="protein sequence ID" value="KAK3349473.1"/>
    <property type="molecule type" value="Genomic_DNA"/>
</dbReference>
<organism evidence="1 2">
    <name type="scientific">Lasiosphaeria hispida</name>
    <dbReference type="NCBI Taxonomy" id="260671"/>
    <lineage>
        <taxon>Eukaryota</taxon>
        <taxon>Fungi</taxon>
        <taxon>Dikarya</taxon>
        <taxon>Ascomycota</taxon>
        <taxon>Pezizomycotina</taxon>
        <taxon>Sordariomycetes</taxon>
        <taxon>Sordariomycetidae</taxon>
        <taxon>Sordariales</taxon>
        <taxon>Lasiosphaeriaceae</taxon>
        <taxon>Lasiosphaeria</taxon>
    </lineage>
</organism>
<reference evidence="1" key="2">
    <citation type="submission" date="2023-06" db="EMBL/GenBank/DDBJ databases">
        <authorList>
            <consortium name="Lawrence Berkeley National Laboratory"/>
            <person name="Haridas S."/>
            <person name="Hensen N."/>
            <person name="Bonometti L."/>
            <person name="Westerberg I."/>
            <person name="Brannstrom I.O."/>
            <person name="Guillou S."/>
            <person name="Cros-Aarteil S."/>
            <person name="Calhoun S."/>
            <person name="Kuo A."/>
            <person name="Mondo S."/>
            <person name="Pangilinan J."/>
            <person name="Riley R."/>
            <person name="Labutti K."/>
            <person name="Andreopoulos B."/>
            <person name="Lipzen A."/>
            <person name="Chen C."/>
            <person name="Yanf M."/>
            <person name="Daum C."/>
            <person name="Ng V."/>
            <person name="Clum A."/>
            <person name="Steindorff A."/>
            <person name="Ohm R."/>
            <person name="Martin F."/>
            <person name="Silar P."/>
            <person name="Natvig D."/>
            <person name="Lalanne C."/>
            <person name="Gautier V."/>
            <person name="Ament-Velasquez S.L."/>
            <person name="Kruys A."/>
            <person name="Hutchinson M.I."/>
            <person name="Powell A.J."/>
            <person name="Barry K."/>
            <person name="Miller A.N."/>
            <person name="Grigoriev I.V."/>
            <person name="Debuchy R."/>
            <person name="Gladieux P."/>
            <person name="Thoren M.H."/>
            <person name="Johannesson H."/>
        </authorList>
    </citation>
    <scope>NUCLEOTIDE SEQUENCE</scope>
    <source>
        <strain evidence="1">CBS 955.72</strain>
    </source>
</reference>
<dbReference type="Proteomes" id="UP001275084">
    <property type="component" value="Unassembled WGS sequence"/>
</dbReference>
<evidence type="ECO:0000313" key="1">
    <source>
        <dbReference type="EMBL" id="KAK3349473.1"/>
    </source>
</evidence>
<reference evidence="1" key="1">
    <citation type="journal article" date="2023" name="Mol. Phylogenet. Evol.">
        <title>Genome-scale phylogeny and comparative genomics of the fungal order Sordariales.</title>
        <authorList>
            <person name="Hensen N."/>
            <person name="Bonometti L."/>
            <person name="Westerberg I."/>
            <person name="Brannstrom I.O."/>
            <person name="Guillou S."/>
            <person name="Cros-Aarteil S."/>
            <person name="Calhoun S."/>
            <person name="Haridas S."/>
            <person name="Kuo A."/>
            <person name="Mondo S."/>
            <person name="Pangilinan J."/>
            <person name="Riley R."/>
            <person name="LaButti K."/>
            <person name="Andreopoulos B."/>
            <person name="Lipzen A."/>
            <person name="Chen C."/>
            <person name="Yan M."/>
            <person name="Daum C."/>
            <person name="Ng V."/>
            <person name="Clum A."/>
            <person name="Steindorff A."/>
            <person name="Ohm R.A."/>
            <person name="Martin F."/>
            <person name="Silar P."/>
            <person name="Natvig D.O."/>
            <person name="Lalanne C."/>
            <person name="Gautier V."/>
            <person name="Ament-Velasquez S.L."/>
            <person name="Kruys A."/>
            <person name="Hutchinson M.I."/>
            <person name="Powell A.J."/>
            <person name="Barry K."/>
            <person name="Miller A.N."/>
            <person name="Grigoriev I.V."/>
            <person name="Debuchy R."/>
            <person name="Gladieux P."/>
            <person name="Hiltunen Thoren M."/>
            <person name="Johannesson H."/>
        </authorList>
    </citation>
    <scope>NUCLEOTIDE SEQUENCE</scope>
    <source>
        <strain evidence="1">CBS 955.72</strain>
    </source>
</reference>
<evidence type="ECO:0000313" key="2">
    <source>
        <dbReference type="Proteomes" id="UP001275084"/>
    </source>
</evidence>
<name>A0AAJ0HEP6_9PEZI</name>
<protein>
    <submittedName>
        <fullName evidence="1">Uncharacterized protein</fullName>
    </submittedName>
</protein>
<proteinExistence type="predicted"/>
<keyword evidence="2" id="KW-1185">Reference proteome</keyword>
<dbReference type="AlphaFoldDB" id="A0AAJ0HEP6"/>
<comment type="caution">
    <text evidence="1">The sequence shown here is derived from an EMBL/GenBank/DDBJ whole genome shotgun (WGS) entry which is preliminary data.</text>
</comment>
<sequence>MRLRVLAFSLGLQSWPSLHLVEGPWKPASPWGCPTAMLPSESWQAMFPGERVRSGFSASKRRMDKPSLVRQIEEYDEPFPRFWGQGSRKTYGESCLSGVIASLKALPIKLRSIVFARLSTRLWSDRDAGI</sequence>
<accession>A0AAJ0HEP6</accession>
<gene>
    <name evidence="1" type="ORF">B0T25DRAFT_244205</name>
</gene>